<dbReference type="GO" id="GO:0005886">
    <property type="term" value="C:plasma membrane"/>
    <property type="evidence" value="ECO:0007669"/>
    <property type="project" value="UniProtKB-SubCell"/>
</dbReference>
<comment type="subcellular location">
    <subcellularLocation>
        <location evidence="1">Cell inner membrane</location>
        <topology evidence="1">Peripheral membrane protein</topology>
    </subcellularLocation>
</comment>
<feature type="domain" description="ABC transporter" evidence="6">
    <location>
        <begin position="213"/>
        <end position="450"/>
    </location>
</feature>
<gene>
    <name evidence="7" type="ORF">DCG58_08365</name>
</gene>
<name>A0A3B9GXK9_9PROT</name>
<protein>
    <submittedName>
        <fullName evidence="7">ABC transporter ATP-binding protein</fullName>
    </submittedName>
</protein>
<dbReference type="SUPFAM" id="SSF52540">
    <property type="entry name" value="P-loop containing nucleoside triphosphate hydrolases"/>
    <property type="match status" value="2"/>
</dbReference>
<dbReference type="InterPro" id="IPR017871">
    <property type="entry name" value="ABC_transporter-like_CS"/>
</dbReference>
<evidence type="ECO:0000256" key="4">
    <source>
        <dbReference type="ARBA" id="ARBA00022741"/>
    </source>
</evidence>
<feature type="non-terminal residue" evidence="7">
    <location>
        <position position="1"/>
    </location>
</feature>
<accession>A0A3B9GXK9</accession>
<dbReference type="Gene3D" id="3.40.50.300">
    <property type="entry name" value="P-loop containing nucleotide triphosphate hydrolases"/>
    <property type="match status" value="2"/>
</dbReference>
<dbReference type="PROSITE" id="PS50893">
    <property type="entry name" value="ABC_TRANSPORTER_2"/>
    <property type="match status" value="2"/>
</dbReference>
<proteinExistence type="inferred from homology"/>
<dbReference type="AlphaFoldDB" id="A0A3B9GXK9"/>
<dbReference type="Proteomes" id="UP000259610">
    <property type="component" value="Unassembled WGS sequence"/>
</dbReference>
<keyword evidence="4" id="KW-0547">Nucleotide-binding</keyword>
<dbReference type="InterPro" id="IPR003593">
    <property type="entry name" value="AAA+_ATPase"/>
</dbReference>
<dbReference type="SMART" id="SM00382">
    <property type="entry name" value="AAA"/>
    <property type="match status" value="1"/>
</dbReference>
<dbReference type="PROSITE" id="PS00211">
    <property type="entry name" value="ABC_TRANSPORTER_1"/>
    <property type="match status" value="1"/>
</dbReference>
<dbReference type="Pfam" id="PF00005">
    <property type="entry name" value="ABC_tran"/>
    <property type="match status" value="2"/>
</dbReference>
<evidence type="ECO:0000256" key="1">
    <source>
        <dbReference type="ARBA" id="ARBA00004417"/>
    </source>
</evidence>
<sequence>RTLPQILEIRGRRVSMVFQDPSTSLNPAMRLGDQLSEVLIRHRGLTSREALEESEAALARTGIVKPREMLRRFPHEASGGEKQGVVIATAFACNPELIIFDEPTTALDTITAQQILELFNQLQDETSISALYISHDLGLVSRVADTVSVLNVGKIVESGPRVEVFRNPRNDYTKALLEAVPDPKHWLGISEPPLGMPALMSAEAVTVEYGRQSRIGQILAPKPTHFGAKDVSLTIHKGELVGLVGESGSGKSTMAKVLSGLQEFDGTVRFGEQDYTSVKKIDRDYRRAVQIVFQHPDASLNPRQRVREILSRPLKLYDIVPPDQRAGRIVELLEKVRLPAEFADRFPHQLSGGEKQRVAIARAFAAEPELVICDEITAALDVSVQASVADLLVNLQEQTGTACLFITHDLNLVRQLAHRICVMQHGRLVDTFHRDDTERPDRNPYTRALLKAVPPSASQAV</sequence>
<dbReference type="GO" id="GO:0016887">
    <property type="term" value="F:ATP hydrolysis activity"/>
    <property type="evidence" value="ECO:0007669"/>
    <property type="project" value="InterPro"/>
</dbReference>
<evidence type="ECO:0000313" key="8">
    <source>
        <dbReference type="Proteomes" id="UP000259610"/>
    </source>
</evidence>
<evidence type="ECO:0000256" key="2">
    <source>
        <dbReference type="ARBA" id="ARBA00005417"/>
    </source>
</evidence>
<dbReference type="CDD" id="cd03257">
    <property type="entry name" value="ABC_NikE_OppD_transporters"/>
    <property type="match status" value="1"/>
</dbReference>
<dbReference type="InterPro" id="IPR013563">
    <property type="entry name" value="Oligopep_ABC_C"/>
</dbReference>
<dbReference type="EMBL" id="DMAN01000184">
    <property type="protein sequence ID" value="HAE27160.1"/>
    <property type="molecule type" value="Genomic_DNA"/>
</dbReference>
<dbReference type="GO" id="GO:0055085">
    <property type="term" value="P:transmembrane transport"/>
    <property type="evidence" value="ECO:0007669"/>
    <property type="project" value="UniProtKB-ARBA"/>
</dbReference>
<organism evidence="7 8">
    <name type="scientific">Hyphomonas adhaerens</name>
    <dbReference type="NCBI Taxonomy" id="81029"/>
    <lineage>
        <taxon>Bacteria</taxon>
        <taxon>Pseudomonadati</taxon>
        <taxon>Pseudomonadota</taxon>
        <taxon>Alphaproteobacteria</taxon>
        <taxon>Hyphomonadales</taxon>
        <taxon>Hyphomonadaceae</taxon>
        <taxon>Hyphomonas</taxon>
    </lineage>
</organism>
<dbReference type="GO" id="GO:0005524">
    <property type="term" value="F:ATP binding"/>
    <property type="evidence" value="ECO:0007669"/>
    <property type="project" value="UniProtKB-KW"/>
</dbReference>
<evidence type="ECO:0000256" key="5">
    <source>
        <dbReference type="ARBA" id="ARBA00022840"/>
    </source>
</evidence>
<reference evidence="7 8" key="1">
    <citation type="journal article" date="2018" name="Nat. Biotechnol.">
        <title>A standardized bacterial taxonomy based on genome phylogeny substantially revises the tree of life.</title>
        <authorList>
            <person name="Parks D.H."/>
            <person name="Chuvochina M."/>
            <person name="Waite D.W."/>
            <person name="Rinke C."/>
            <person name="Skarshewski A."/>
            <person name="Chaumeil P.A."/>
            <person name="Hugenholtz P."/>
        </authorList>
    </citation>
    <scope>NUCLEOTIDE SEQUENCE [LARGE SCALE GENOMIC DNA]</scope>
    <source>
        <strain evidence="7">UBA8733</strain>
    </source>
</reference>
<keyword evidence="3" id="KW-0813">Transport</keyword>
<dbReference type="InterPro" id="IPR027417">
    <property type="entry name" value="P-loop_NTPase"/>
</dbReference>
<dbReference type="Pfam" id="PF08352">
    <property type="entry name" value="oligo_HPY"/>
    <property type="match status" value="1"/>
</dbReference>
<dbReference type="PANTHER" id="PTHR43776">
    <property type="entry name" value="TRANSPORT ATP-BINDING PROTEIN"/>
    <property type="match status" value="1"/>
</dbReference>
<dbReference type="GO" id="GO:0015833">
    <property type="term" value="P:peptide transport"/>
    <property type="evidence" value="ECO:0007669"/>
    <property type="project" value="InterPro"/>
</dbReference>
<comment type="similarity">
    <text evidence="2">Belongs to the ABC transporter superfamily.</text>
</comment>
<comment type="caution">
    <text evidence="7">The sequence shown here is derived from an EMBL/GenBank/DDBJ whole genome shotgun (WGS) entry which is preliminary data.</text>
</comment>
<feature type="domain" description="ABC transporter" evidence="6">
    <location>
        <begin position="1"/>
        <end position="177"/>
    </location>
</feature>
<keyword evidence="5 7" id="KW-0067">ATP-binding</keyword>
<evidence type="ECO:0000256" key="3">
    <source>
        <dbReference type="ARBA" id="ARBA00022448"/>
    </source>
</evidence>
<dbReference type="InterPro" id="IPR003439">
    <property type="entry name" value="ABC_transporter-like_ATP-bd"/>
</dbReference>
<dbReference type="InterPro" id="IPR050319">
    <property type="entry name" value="ABC_transp_ATP-bind"/>
</dbReference>
<evidence type="ECO:0000259" key="6">
    <source>
        <dbReference type="PROSITE" id="PS50893"/>
    </source>
</evidence>
<evidence type="ECO:0000313" key="7">
    <source>
        <dbReference type="EMBL" id="HAE27160.1"/>
    </source>
</evidence>
<dbReference type="PANTHER" id="PTHR43776:SF7">
    <property type="entry name" value="D,D-DIPEPTIDE TRANSPORT ATP-BINDING PROTEIN DDPF-RELATED"/>
    <property type="match status" value="1"/>
</dbReference>